<reference evidence="1 2" key="1">
    <citation type="submission" date="2016-11" db="EMBL/GenBank/DDBJ databases">
        <title>Whole genomes of Flavobacteriaceae.</title>
        <authorList>
            <person name="Stine C."/>
            <person name="Li C."/>
            <person name="Tadesse D."/>
        </authorList>
    </citation>
    <scope>NUCLEOTIDE SEQUENCE [LARGE SCALE GENOMIC DNA]</scope>
    <source>
        <strain evidence="1 2">DSM 24704</strain>
    </source>
</reference>
<evidence type="ECO:0000313" key="2">
    <source>
        <dbReference type="Proteomes" id="UP000214684"/>
    </source>
</evidence>
<dbReference type="EMBL" id="MUGS01000114">
    <property type="protein sequence ID" value="OXE95228.1"/>
    <property type="molecule type" value="Genomic_DNA"/>
</dbReference>
<name>A0A227NEH6_9FLAO</name>
<protein>
    <submittedName>
        <fullName evidence="1">Uncharacterized protein</fullName>
    </submittedName>
</protein>
<keyword evidence="2" id="KW-1185">Reference proteome</keyword>
<gene>
    <name evidence="1" type="ORF">B0A64_24595</name>
</gene>
<organism evidence="1 2">
    <name type="scientific">Flavobacterium araucananum</name>
    <dbReference type="NCBI Taxonomy" id="946678"/>
    <lineage>
        <taxon>Bacteria</taxon>
        <taxon>Pseudomonadati</taxon>
        <taxon>Bacteroidota</taxon>
        <taxon>Flavobacteriia</taxon>
        <taxon>Flavobacteriales</taxon>
        <taxon>Flavobacteriaceae</taxon>
        <taxon>Flavobacterium</taxon>
    </lineage>
</organism>
<dbReference type="Proteomes" id="UP000214684">
    <property type="component" value="Unassembled WGS sequence"/>
</dbReference>
<proteinExistence type="predicted"/>
<evidence type="ECO:0000313" key="1">
    <source>
        <dbReference type="EMBL" id="OXE95228.1"/>
    </source>
</evidence>
<dbReference type="AlphaFoldDB" id="A0A227NEH6"/>
<comment type="caution">
    <text evidence="1">The sequence shown here is derived from an EMBL/GenBank/DDBJ whole genome shotgun (WGS) entry which is preliminary data.</text>
</comment>
<accession>A0A227NEH6</accession>
<feature type="non-terminal residue" evidence="1">
    <location>
        <position position="81"/>
    </location>
</feature>
<sequence>MNLIKLVNDFKINDSMLWVENYNIKLFVSDGLKSERLKDLITKFKPQIINFLLLNKIFSKGDFIKKRIFVLDQKENVLSFS</sequence>